<keyword evidence="1" id="KW-0472">Membrane</keyword>
<proteinExistence type="predicted"/>
<keyword evidence="1" id="KW-1133">Transmembrane helix</keyword>
<comment type="caution">
    <text evidence="2">The sequence shown here is derived from an EMBL/GenBank/DDBJ whole genome shotgun (WGS) entry which is preliminary data.</text>
</comment>
<evidence type="ECO:0000256" key="1">
    <source>
        <dbReference type="SAM" id="Phobius"/>
    </source>
</evidence>
<dbReference type="AlphaFoldDB" id="A0A2S7IJK1"/>
<protein>
    <submittedName>
        <fullName evidence="2">Uncharacterized protein</fullName>
    </submittedName>
</protein>
<dbReference type="Proteomes" id="UP000239590">
    <property type="component" value="Unassembled WGS sequence"/>
</dbReference>
<keyword evidence="3" id="KW-1185">Reference proteome</keyword>
<reference evidence="3" key="1">
    <citation type="submission" date="2018-02" db="EMBL/GenBank/DDBJ databases">
        <title>Genome sequencing of Solimonas sp. HR-BB.</title>
        <authorList>
            <person name="Lee Y."/>
            <person name="Jeon C.O."/>
        </authorList>
    </citation>
    <scope>NUCLEOTIDE SEQUENCE [LARGE SCALE GENOMIC DNA]</scope>
    <source>
        <strain evidence="3">HR-U</strain>
    </source>
</reference>
<evidence type="ECO:0000313" key="3">
    <source>
        <dbReference type="Proteomes" id="UP000239590"/>
    </source>
</evidence>
<evidence type="ECO:0000313" key="2">
    <source>
        <dbReference type="EMBL" id="PQA56744.1"/>
    </source>
</evidence>
<gene>
    <name evidence="2" type="ORF">C5O19_15485</name>
</gene>
<keyword evidence="1" id="KW-0812">Transmembrane</keyword>
<name>A0A2S7IJK1_9BACT</name>
<accession>A0A2S7IJK1</accession>
<organism evidence="2 3">
    <name type="scientific">Siphonobacter curvatus</name>
    <dbReference type="NCBI Taxonomy" id="2094562"/>
    <lineage>
        <taxon>Bacteria</taxon>
        <taxon>Pseudomonadati</taxon>
        <taxon>Bacteroidota</taxon>
        <taxon>Cytophagia</taxon>
        <taxon>Cytophagales</taxon>
        <taxon>Cytophagaceae</taxon>
        <taxon>Siphonobacter</taxon>
    </lineage>
</organism>
<sequence>MRWVSGKIFKSRTLFFGNNPNAGLTFAAMPPFIKSISVVFLTGLLLVRTLVVPMVFLDFSLRQEYIKTYLCENRSRPELHCDGTCYLAKKLKATQESEEKQASQRFLSQLLEMPAELSELAISFKPSAYVLWQAVSAPAYACFFPSSLPTGIFRPPKLLSFFA</sequence>
<dbReference type="EMBL" id="PTRA01000002">
    <property type="protein sequence ID" value="PQA56744.1"/>
    <property type="molecule type" value="Genomic_DNA"/>
</dbReference>
<feature type="transmembrane region" description="Helical" evidence="1">
    <location>
        <begin position="36"/>
        <end position="57"/>
    </location>
</feature>